<reference evidence="2" key="1">
    <citation type="submission" date="2020-05" db="EMBL/GenBank/DDBJ databases">
        <title>Frigoriglobus tundricola gen. nov., sp. nov., a psychrotolerant cellulolytic planctomycete of the family Gemmataceae with two divergent copies of 16S rRNA gene.</title>
        <authorList>
            <person name="Kulichevskaya I.S."/>
            <person name="Ivanova A.A."/>
            <person name="Naumoff D.G."/>
            <person name="Beletsky A.V."/>
            <person name="Rijpstra W.I.C."/>
            <person name="Sinninghe Damste J.S."/>
            <person name="Mardanov A.V."/>
            <person name="Ravin N.V."/>
            <person name="Dedysh S.N."/>
        </authorList>
    </citation>
    <scope>NUCLEOTIDE SEQUENCE [LARGE SCALE GENOMIC DNA]</scope>
    <source>
        <strain evidence="2">PL17</strain>
    </source>
</reference>
<sequence length="134" mass="15256">MTRRPRNQFKRRLAPHQTDVPAELRVGTCPVRAYPKKCYIKALEYFLAHVADDVVLCHGEVAVAEWGLPFPHAWVELPGGIVFDGVAQMFCDRDGYQLTLGVAPERVRRYTPDEVNRLILESEHAGPWDADRQS</sequence>
<dbReference type="Proteomes" id="UP000503447">
    <property type="component" value="Chromosome"/>
</dbReference>
<keyword evidence="2" id="KW-1185">Reference proteome</keyword>
<organism evidence="1 2">
    <name type="scientific">Frigoriglobus tundricola</name>
    <dbReference type="NCBI Taxonomy" id="2774151"/>
    <lineage>
        <taxon>Bacteria</taxon>
        <taxon>Pseudomonadati</taxon>
        <taxon>Planctomycetota</taxon>
        <taxon>Planctomycetia</taxon>
        <taxon>Gemmatales</taxon>
        <taxon>Gemmataceae</taxon>
        <taxon>Frigoriglobus</taxon>
    </lineage>
</organism>
<dbReference type="KEGG" id="ftj:FTUN_8734"/>
<protein>
    <submittedName>
        <fullName evidence="1">Uncharacterized protein</fullName>
    </submittedName>
</protein>
<name>A0A6M5Z5X6_9BACT</name>
<evidence type="ECO:0000313" key="1">
    <source>
        <dbReference type="EMBL" id="QJX01095.1"/>
    </source>
</evidence>
<accession>A0A6M5Z5X6</accession>
<dbReference type="AlphaFoldDB" id="A0A6M5Z5X6"/>
<dbReference type="RefSeq" id="WP_171475713.1">
    <property type="nucleotide sequence ID" value="NZ_CP053452.2"/>
</dbReference>
<proteinExistence type="predicted"/>
<evidence type="ECO:0000313" key="2">
    <source>
        <dbReference type="Proteomes" id="UP000503447"/>
    </source>
</evidence>
<gene>
    <name evidence="1" type="ORF">FTUN_8734</name>
</gene>
<dbReference type="EMBL" id="CP053452">
    <property type="protein sequence ID" value="QJX01095.1"/>
    <property type="molecule type" value="Genomic_DNA"/>
</dbReference>